<dbReference type="InterPro" id="IPR011012">
    <property type="entry name" value="Longin-like_dom_sf"/>
</dbReference>
<organism evidence="8 9">
    <name type="scientific">Acaromyces ingoldii</name>
    <dbReference type="NCBI Taxonomy" id="215250"/>
    <lineage>
        <taxon>Eukaryota</taxon>
        <taxon>Fungi</taxon>
        <taxon>Dikarya</taxon>
        <taxon>Basidiomycota</taxon>
        <taxon>Ustilaginomycotina</taxon>
        <taxon>Exobasidiomycetes</taxon>
        <taxon>Exobasidiales</taxon>
        <taxon>Cryptobasidiaceae</taxon>
        <taxon>Acaromyces</taxon>
    </lineage>
</organism>
<dbReference type="Proteomes" id="UP000245768">
    <property type="component" value="Unassembled WGS sequence"/>
</dbReference>
<reference evidence="8 9" key="1">
    <citation type="journal article" date="2018" name="Mol. Biol. Evol.">
        <title>Broad Genomic Sampling Reveals a Smut Pathogenic Ancestry of the Fungal Clade Ustilaginomycotina.</title>
        <authorList>
            <person name="Kijpornyongpan T."/>
            <person name="Mondo S.J."/>
            <person name="Barry K."/>
            <person name="Sandor L."/>
            <person name="Lee J."/>
            <person name="Lipzen A."/>
            <person name="Pangilinan J."/>
            <person name="LaButti K."/>
            <person name="Hainaut M."/>
            <person name="Henrissat B."/>
            <person name="Grigoriev I.V."/>
            <person name="Spatafora J.W."/>
            <person name="Aime M.C."/>
        </authorList>
    </citation>
    <scope>NUCLEOTIDE SEQUENCE [LARGE SCALE GENOMIC DNA]</scope>
    <source>
        <strain evidence="8 9">MCA 4198</strain>
    </source>
</reference>
<evidence type="ECO:0000256" key="1">
    <source>
        <dbReference type="ARBA" id="ARBA00004555"/>
    </source>
</evidence>
<evidence type="ECO:0000256" key="2">
    <source>
        <dbReference type="ARBA" id="ARBA00022448"/>
    </source>
</evidence>
<evidence type="ECO:0000256" key="4">
    <source>
        <dbReference type="ARBA" id="ARBA00022892"/>
    </source>
</evidence>
<proteinExistence type="inferred from homology"/>
<comment type="subunit">
    <text evidence="7">Part of the multisubunit transport protein particle (TRAPP) complex.</text>
</comment>
<evidence type="ECO:0000256" key="5">
    <source>
        <dbReference type="ARBA" id="ARBA00023034"/>
    </source>
</evidence>
<comment type="subcellular location">
    <subcellularLocation>
        <location evidence="7">Endoplasmic reticulum</location>
    </subcellularLocation>
    <subcellularLocation>
        <location evidence="7">Golgi apparatus</location>
        <location evidence="7">cis-Golgi network</location>
    </subcellularLocation>
    <subcellularLocation>
        <location evidence="1">Golgi apparatus</location>
    </subcellularLocation>
</comment>
<dbReference type="PANTHER" id="PTHR23249:SF15">
    <property type="entry name" value="TRAFFICKING PROTEIN PARTICLE COMPLEX SUBUNIT 4"/>
    <property type="match status" value="1"/>
</dbReference>
<dbReference type="InParanoid" id="A0A316YGP6"/>
<dbReference type="GO" id="GO:0030008">
    <property type="term" value="C:TRAPP complex"/>
    <property type="evidence" value="ECO:0007669"/>
    <property type="project" value="UniProtKB-UniRule"/>
</dbReference>
<dbReference type="CDD" id="cd14856">
    <property type="entry name" value="TRAPPC4_synbindin"/>
    <property type="match status" value="1"/>
</dbReference>
<dbReference type="InterPro" id="IPR007233">
    <property type="entry name" value="TRAPPC"/>
</dbReference>
<dbReference type="Gene3D" id="3.30.450.70">
    <property type="match status" value="1"/>
</dbReference>
<dbReference type="SUPFAM" id="SSF64356">
    <property type="entry name" value="SNARE-like"/>
    <property type="match status" value="1"/>
</dbReference>
<name>A0A316YGP6_9BASI</name>
<dbReference type="Pfam" id="PF04099">
    <property type="entry name" value="Sybindin"/>
    <property type="match status" value="1"/>
</dbReference>
<dbReference type="GO" id="GO:0005783">
    <property type="term" value="C:endoplasmic reticulum"/>
    <property type="evidence" value="ECO:0007669"/>
    <property type="project" value="UniProtKB-SubCell"/>
</dbReference>
<dbReference type="AlphaFoldDB" id="A0A316YGP6"/>
<gene>
    <name evidence="8" type="ORF">FA10DRAFT_254413</name>
</gene>
<dbReference type="SMART" id="SM01399">
    <property type="entry name" value="Sybindin"/>
    <property type="match status" value="1"/>
</dbReference>
<keyword evidence="5 7" id="KW-0333">Golgi apparatus</keyword>
<keyword evidence="3 7" id="KW-0256">Endoplasmic reticulum</keyword>
<dbReference type="RefSeq" id="XP_025375499.1">
    <property type="nucleotide sequence ID" value="XM_025519728.1"/>
</dbReference>
<dbReference type="GO" id="GO:0005794">
    <property type="term" value="C:Golgi apparatus"/>
    <property type="evidence" value="ECO:0007669"/>
    <property type="project" value="UniProtKB-SubCell"/>
</dbReference>
<dbReference type="STRING" id="215250.A0A316YGP6"/>
<dbReference type="GeneID" id="37041644"/>
<comment type="similarity">
    <text evidence="6">Belongs to the TRAPP small subunits family. TRAPPC4 subfamily.</text>
</comment>
<dbReference type="GO" id="GO:0006888">
    <property type="term" value="P:endoplasmic reticulum to Golgi vesicle-mediated transport"/>
    <property type="evidence" value="ECO:0007669"/>
    <property type="project" value="UniProtKB-UniRule"/>
</dbReference>
<evidence type="ECO:0000313" key="8">
    <source>
        <dbReference type="EMBL" id="PWN88301.1"/>
    </source>
</evidence>
<evidence type="ECO:0000256" key="3">
    <source>
        <dbReference type="ARBA" id="ARBA00022824"/>
    </source>
</evidence>
<dbReference type="FunCoup" id="A0A316YGP6">
    <property type="interactions" value="22"/>
</dbReference>
<evidence type="ECO:0000313" key="9">
    <source>
        <dbReference type="Proteomes" id="UP000245768"/>
    </source>
</evidence>
<keyword evidence="4 7" id="KW-0931">ER-Golgi transport</keyword>
<dbReference type="EMBL" id="KZ819638">
    <property type="protein sequence ID" value="PWN88301.1"/>
    <property type="molecule type" value="Genomic_DNA"/>
</dbReference>
<evidence type="ECO:0000256" key="7">
    <source>
        <dbReference type="RuleBase" id="RU366065"/>
    </source>
</evidence>
<sequence length="137" mass="15020">MASLWIINKAGGLVYQADHFAGAQRLTSNEALILAGTLHGIHAITARIDPTPGPKRRGEVAGLQTLEADHFRLSVLLTATGLKFVFISVPWHPNPQAALQRAYEAYADQVMKNPFYTPEMPIRVQGFDEAVEKIVKG</sequence>
<evidence type="ECO:0000256" key="6">
    <source>
        <dbReference type="ARBA" id="ARBA00038179"/>
    </source>
</evidence>
<keyword evidence="9" id="KW-1185">Reference proteome</keyword>
<dbReference type="OrthoDB" id="246406at2759"/>
<accession>A0A316YGP6</accession>
<protein>
    <recommendedName>
        <fullName evidence="7">Trafficking protein particle complex subunit</fullName>
    </recommendedName>
</protein>
<dbReference type="PANTHER" id="PTHR23249">
    <property type="entry name" value="TRAFFICKING PROTEIN PARTICLE COMPLEX SUBUNIT"/>
    <property type="match status" value="1"/>
</dbReference>
<keyword evidence="2 7" id="KW-0813">Transport</keyword>